<keyword evidence="2" id="KW-1185">Reference proteome</keyword>
<reference evidence="1 2" key="1">
    <citation type="submission" date="2015-08" db="EMBL/GenBank/DDBJ databases">
        <title>Complete genome sequence of Sulfurifustis variabilis.</title>
        <authorList>
            <person name="Miura A."/>
            <person name="Kojima H."/>
            <person name="Fukui M."/>
        </authorList>
    </citation>
    <scope>NUCLEOTIDE SEQUENCE [LARGE SCALE GENOMIC DNA]</scope>
    <source>
        <strain evidence="2">skN76</strain>
    </source>
</reference>
<dbReference type="Proteomes" id="UP000218899">
    <property type="component" value="Chromosome"/>
</dbReference>
<gene>
    <name evidence="1" type="ORF">SVA_0511</name>
</gene>
<proteinExistence type="predicted"/>
<dbReference type="AlphaFoldDB" id="A0A1B4V3L5"/>
<dbReference type="KEGG" id="sva:SVA_0511"/>
<accession>A0A1B4V3L5</accession>
<organism evidence="1 2">
    <name type="scientific">Sulfurifustis variabilis</name>
    <dbReference type="NCBI Taxonomy" id="1675686"/>
    <lineage>
        <taxon>Bacteria</taxon>
        <taxon>Pseudomonadati</taxon>
        <taxon>Pseudomonadota</taxon>
        <taxon>Gammaproteobacteria</taxon>
        <taxon>Acidiferrobacterales</taxon>
        <taxon>Acidiferrobacteraceae</taxon>
        <taxon>Sulfurifustis</taxon>
    </lineage>
</organism>
<dbReference type="EMBL" id="AP014936">
    <property type="protein sequence ID" value="BAU47092.1"/>
    <property type="molecule type" value="Genomic_DNA"/>
</dbReference>
<sequence length="172" mass="20179">MRLPTLHQFFRHQLEQGFQARGLGKSEAVDYVSDVLTRFAQTRALYSLRDDEGRPLEHIVDMLTACQQAQEAGSRAAVESSIVRHIGDYTLFMTGLFRERVEARGELDYYTAHGRTAFWRSADFEINPNRRRLYRQLYQDFEPISDILDYLRRVQFPLQARSENLLAAFWRA</sequence>
<dbReference type="RefSeq" id="WP_096458331.1">
    <property type="nucleotide sequence ID" value="NZ_AP014936.1"/>
</dbReference>
<dbReference type="OrthoDB" id="7061165at2"/>
<protein>
    <submittedName>
        <fullName evidence="1">Uncharacterized protein</fullName>
    </submittedName>
</protein>
<name>A0A1B4V3L5_9GAMM</name>
<evidence type="ECO:0000313" key="1">
    <source>
        <dbReference type="EMBL" id="BAU47092.1"/>
    </source>
</evidence>
<evidence type="ECO:0000313" key="2">
    <source>
        <dbReference type="Proteomes" id="UP000218899"/>
    </source>
</evidence>